<dbReference type="PANTHER" id="PTHR47683">
    <property type="entry name" value="PSEUDOURIDINE SYNTHASE FAMILY PROTEIN-RELATED"/>
    <property type="match status" value="1"/>
</dbReference>
<reference evidence="2" key="2">
    <citation type="journal article" date="2014" name="ISME J.">
        <title>Microbial stratification in low pH oxic and suboxic macroscopic growths along an acid mine drainage.</title>
        <authorList>
            <person name="Mendez-Garcia C."/>
            <person name="Mesa V."/>
            <person name="Sprenger R.R."/>
            <person name="Richter M."/>
            <person name="Diez M.S."/>
            <person name="Solano J."/>
            <person name="Bargiela R."/>
            <person name="Golyshina O.V."/>
            <person name="Manteca A."/>
            <person name="Ramos J.L."/>
            <person name="Gallego J.R."/>
            <person name="Llorente I."/>
            <person name="Martins Dos Santos V.A."/>
            <person name="Jensen O.N."/>
            <person name="Pelaez A.I."/>
            <person name="Sanchez J."/>
            <person name="Ferrer M."/>
        </authorList>
    </citation>
    <scope>NUCLEOTIDE SEQUENCE</scope>
</reference>
<dbReference type="GO" id="GO:0003723">
    <property type="term" value="F:RNA binding"/>
    <property type="evidence" value="ECO:0007669"/>
    <property type="project" value="InterPro"/>
</dbReference>
<dbReference type="Gene3D" id="3.30.70.580">
    <property type="entry name" value="Pseudouridine synthase I, catalytic domain, N-terminal subdomain"/>
    <property type="match status" value="1"/>
</dbReference>
<dbReference type="GO" id="GO:0009982">
    <property type="term" value="F:pseudouridine synthase activity"/>
    <property type="evidence" value="ECO:0007669"/>
    <property type="project" value="InterPro"/>
</dbReference>
<dbReference type="InterPro" id="IPR020103">
    <property type="entry name" value="PsdUridine_synth_cat_dom_sf"/>
</dbReference>
<gene>
    <name evidence="2" type="ORF">B2A_00137</name>
</gene>
<dbReference type="EMBL" id="AUZZ01000102">
    <property type="protein sequence ID" value="EQD69253.1"/>
    <property type="molecule type" value="Genomic_DNA"/>
</dbReference>
<dbReference type="InterPro" id="IPR050343">
    <property type="entry name" value="RsuA_PseudoU_synthase"/>
</dbReference>
<comment type="caution">
    <text evidence="2">The sequence shown here is derived from an EMBL/GenBank/DDBJ whole genome shotgun (WGS) entry which is preliminary data.</text>
</comment>
<organism evidence="2">
    <name type="scientific">mine drainage metagenome</name>
    <dbReference type="NCBI Taxonomy" id="410659"/>
    <lineage>
        <taxon>unclassified sequences</taxon>
        <taxon>metagenomes</taxon>
        <taxon>ecological metagenomes</taxon>
    </lineage>
</organism>
<evidence type="ECO:0000256" key="1">
    <source>
        <dbReference type="ARBA" id="ARBA00023235"/>
    </source>
</evidence>
<protein>
    <submittedName>
        <fullName evidence="2">Ribosomal small subunit pseudouridylate synthase</fullName>
    </submittedName>
</protein>
<keyword evidence="1" id="KW-0413">Isomerase</keyword>
<name>T1BL63_9ZZZZ</name>
<dbReference type="PANTHER" id="PTHR47683:SF2">
    <property type="entry name" value="RNA-BINDING S4 DOMAIN-CONTAINING PROTEIN"/>
    <property type="match status" value="1"/>
</dbReference>
<dbReference type="InterPro" id="IPR020094">
    <property type="entry name" value="TruA/RsuA/RluB/E/F_N"/>
</dbReference>
<dbReference type="SUPFAM" id="SSF55120">
    <property type="entry name" value="Pseudouridine synthase"/>
    <property type="match status" value="1"/>
</dbReference>
<evidence type="ECO:0000313" key="2">
    <source>
        <dbReference type="EMBL" id="EQD69253.1"/>
    </source>
</evidence>
<dbReference type="Gene3D" id="3.30.70.1560">
    <property type="entry name" value="Alpha-L RNA-binding motif"/>
    <property type="match status" value="1"/>
</dbReference>
<proteinExistence type="predicted"/>
<dbReference type="AlphaFoldDB" id="T1BL63"/>
<accession>T1BL63</accession>
<dbReference type="InterPro" id="IPR042092">
    <property type="entry name" value="PsdUridine_s_RsuA/RluB/E/F_cat"/>
</dbReference>
<feature type="non-terminal residue" evidence="2">
    <location>
        <position position="1"/>
    </location>
</feature>
<reference evidence="2" key="1">
    <citation type="submission" date="2013-08" db="EMBL/GenBank/DDBJ databases">
        <authorList>
            <person name="Mendez C."/>
            <person name="Richter M."/>
            <person name="Ferrer M."/>
            <person name="Sanchez J."/>
        </authorList>
    </citation>
    <scope>NUCLEOTIDE SEQUENCE</scope>
</reference>
<dbReference type="GO" id="GO:0001522">
    <property type="term" value="P:pseudouridine synthesis"/>
    <property type="evidence" value="ECO:0007669"/>
    <property type="project" value="InterPro"/>
</dbReference>
<sequence>ARTRPATVHHAATLLLNGESVPLCPRRWRWLGPRSARLTLREGRYHQARRMFAALGNHVLSLHRERIGALQLGDLPAGAWRPLATDEIARIFDAEATSAIAVPSPAKLSA</sequence>